<protein>
    <submittedName>
        <fullName evidence="1">Uncharacterized protein</fullName>
    </submittedName>
</protein>
<dbReference type="Proteomes" id="UP001519343">
    <property type="component" value="Unassembled WGS sequence"/>
</dbReference>
<gene>
    <name evidence="1" type="ORF">J2Z37_004089</name>
</gene>
<proteinExistence type="predicted"/>
<comment type="caution">
    <text evidence="1">The sequence shown here is derived from an EMBL/GenBank/DDBJ whole genome shotgun (WGS) entry which is preliminary data.</text>
</comment>
<name>A0ABS4GVM2_9BACL</name>
<organism evidence="1 2">
    <name type="scientific">Ammoniphilus resinae</name>
    <dbReference type="NCBI Taxonomy" id="861532"/>
    <lineage>
        <taxon>Bacteria</taxon>
        <taxon>Bacillati</taxon>
        <taxon>Bacillota</taxon>
        <taxon>Bacilli</taxon>
        <taxon>Bacillales</taxon>
        <taxon>Paenibacillaceae</taxon>
        <taxon>Aneurinibacillus group</taxon>
        <taxon>Ammoniphilus</taxon>
    </lineage>
</organism>
<reference evidence="1 2" key="1">
    <citation type="submission" date="2021-03" db="EMBL/GenBank/DDBJ databases">
        <title>Genomic Encyclopedia of Type Strains, Phase IV (KMG-IV): sequencing the most valuable type-strain genomes for metagenomic binning, comparative biology and taxonomic classification.</title>
        <authorList>
            <person name="Goeker M."/>
        </authorList>
    </citation>
    <scope>NUCLEOTIDE SEQUENCE [LARGE SCALE GENOMIC DNA]</scope>
    <source>
        <strain evidence="1 2">DSM 24738</strain>
    </source>
</reference>
<keyword evidence="2" id="KW-1185">Reference proteome</keyword>
<evidence type="ECO:0000313" key="2">
    <source>
        <dbReference type="Proteomes" id="UP001519343"/>
    </source>
</evidence>
<dbReference type="EMBL" id="JAGGKT010000016">
    <property type="protein sequence ID" value="MBP1934072.1"/>
    <property type="molecule type" value="Genomic_DNA"/>
</dbReference>
<sequence length="37" mass="4689">MVAFFYSSNSHNKTYYHFRKYSKIKQETTENYKEWEC</sequence>
<accession>A0ABS4GVM2</accession>
<evidence type="ECO:0000313" key="1">
    <source>
        <dbReference type="EMBL" id="MBP1934072.1"/>
    </source>
</evidence>